<dbReference type="Pfam" id="PF07996">
    <property type="entry name" value="T4SS"/>
    <property type="match status" value="1"/>
</dbReference>
<dbReference type="SUPFAM" id="SSF101082">
    <property type="entry name" value="Typo IV secretion system protein TraC"/>
    <property type="match status" value="1"/>
</dbReference>
<comment type="similarity">
    <text evidence="1">Belongs to the transglycosylase Slt family.</text>
</comment>
<evidence type="ECO:0000313" key="4">
    <source>
        <dbReference type="Proteomes" id="UP000324282"/>
    </source>
</evidence>
<dbReference type="InterPro" id="IPR014158">
    <property type="entry name" value="T4SS_VirB5"/>
</dbReference>
<dbReference type="InterPro" id="IPR023346">
    <property type="entry name" value="Lysozyme-like_dom_sf"/>
</dbReference>
<protein>
    <submittedName>
        <fullName evidence="3">Type IV secretion system VirB5/TraC/TraE/TrbJ family protein</fullName>
    </submittedName>
</protein>
<proteinExistence type="inferred from homology"/>
<feature type="domain" description="Transglycosylase SLT" evidence="2">
    <location>
        <begin position="130"/>
        <end position="221"/>
    </location>
</feature>
<dbReference type="SUPFAM" id="SSF53955">
    <property type="entry name" value="Lysozyme-like"/>
    <property type="match status" value="1"/>
</dbReference>
<dbReference type="PANTHER" id="PTHR37423:SF2">
    <property type="entry name" value="MEMBRANE-BOUND LYTIC MUREIN TRANSGLYCOSYLASE C"/>
    <property type="match status" value="1"/>
</dbReference>
<dbReference type="CDD" id="cd00254">
    <property type="entry name" value="LT-like"/>
    <property type="match status" value="1"/>
</dbReference>
<comment type="caution">
    <text evidence="3">The sequence shown here is derived from an EMBL/GenBank/DDBJ whole genome shotgun (WGS) entry which is preliminary data.</text>
</comment>
<dbReference type="EMBL" id="VNHQ01000002">
    <property type="protein sequence ID" value="TYP67343.1"/>
    <property type="molecule type" value="Genomic_DNA"/>
</dbReference>
<accession>A0A5S5BP42</accession>
<organism evidence="3 4">
    <name type="scientific">Stutzerimonas stutzeri</name>
    <name type="common">Pseudomonas stutzeri</name>
    <dbReference type="NCBI Taxonomy" id="316"/>
    <lineage>
        <taxon>Bacteria</taxon>
        <taxon>Pseudomonadati</taxon>
        <taxon>Pseudomonadota</taxon>
        <taxon>Gammaproteobacteria</taxon>
        <taxon>Pseudomonadales</taxon>
        <taxon>Pseudomonadaceae</taxon>
        <taxon>Stutzerimonas</taxon>
    </lineage>
</organism>
<dbReference type="AlphaFoldDB" id="A0A5S5BP42"/>
<dbReference type="Pfam" id="PF01464">
    <property type="entry name" value="SLT"/>
    <property type="match status" value="1"/>
</dbReference>
<evidence type="ECO:0000256" key="1">
    <source>
        <dbReference type="ARBA" id="ARBA00007734"/>
    </source>
</evidence>
<dbReference type="Proteomes" id="UP000324282">
    <property type="component" value="Unassembled WGS sequence"/>
</dbReference>
<evidence type="ECO:0000313" key="3">
    <source>
        <dbReference type="EMBL" id="TYP67343.1"/>
    </source>
</evidence>
<gene>
    <name evidence="3" type="ORF">A9A72_10249</name>
</gene>
<dbReference type="InterPro" id="IPR008258">
    <property type="entry name" value="Transglycosylase_SLT_dom_1"/>
</dbReference>
<dbReference type="PANTHER" id="PTHR37423">
    <property type="entry name" value="SOLUBLE LYTIC MUREIN TRANSGLYCOSYLASE-RELATED"/>
    <property type="match status" value="1"/>
</dbReference>
<name>A0A5S5BP42_STUST</name>
<sequence length="356" mass="39300">MAQGVPVVDGQSFAERLRGYLHLEHDEDTQVEKAANRAEIRDFENQQLESLDRMIEAFSSVSTFQTTFMGGNSNMAGVEEVYGPLANPAGRFVFGDARENIEEIIIRGSQDTYNLPGVAAAGLTPLQWRCLMQALIWQESRFQVGARSPAAAFGLTQIIPGTARDLGIYPAYYDDPYIQVVGGARYLAAQLQRFDGNIIFALGAYNAGPGRIEEYGGVPPFAETQHYVQVIPEKYNSYLRTIGGVEAQGTIDPALYAVSGASLMSAGSLHHAEYSMNNAQMALIRVRNLVAQIRNTTDPKDAYDLNTMMRAELTLILNARIETKAARTQSEYAQQASRLAQQREAMSFFDFTQPDL</sequence>
<reference evidence="3 4" key="1">
    <citation type="submission" date="2019-07" db="EMBL/GenBank/DDBJ databases">
        <title>Deep subsurface shale carbon reservoir microbial communities from Ohio and West Virginia, USA.</title>
        <authorList>
            <person name="Wrighton K."/>
        </authorList>
    </citation>
    <scope>NUCLEOTIDE SEQUENCE [LARGE SCALE GENOMIC DNA]</scope>
    <source>
        <strain evidence="3 4">NP_8Ht</strain>
    </source>
</reference>
<evidence type="ECO:0000259" key="2">
    <source>
        <dbReference type="Pfam" id="PF01464"/>
    </source>
</evidence>
<dbReference type="Gene3D" id="1.10.530.10">
    <property type="match status" value="1"/>
</dbReference>